<evidence type="ECO:0000313" key="3">
    <source>
        <dbReference type="Proteomes" id="UP001054837"/>
    </source>
</evidence>
<sequence length="101" mass="10981">MDAPTFPSEAGSISASRTGGSHLQTRLPAHAVCSGLMASSHSATRPFRRRVFNFFLSFSPFLLSKERMDPIVRFGIVFVRNARLGASSVLWGGGKKTILLI</sequence>
<organism evidence="2 3">
    <name type="scientific">Caerostris darwini</name>
    <dbReference type="NCBI Taxonomy" id="1538125"/>
    <lineage>
        <taxon>Eukaryota</taxon>
        <taxon>Metazoa</taxon>
        <taxon>Ecdysozoa</taxon>
        <taxon>Arthropoda</taxon>
        <taxon>Chelicerata</taxon>
        <taxon>Arachnida</taxon>
        <taxon>Araneae</taxon>
        <taxon>Araneomorphae</taxon>
        <taxon>Entelegynae</taxon>
        <taxon>Araneoidea</taxon>
        <taxon>Araneidae</taxon>
        <taxon>Caerostris</taxon>
    </lineage>
</organism>
<dbReference type="AlphaFoldDB" id="A0AAV4PK14"/>
<keyword evidence="3" id="KW-1185">Reference proteome</keyword>
<reference evidence="2 3" key="1">
    <citation type="submission" date="2021-06" db="EMBL/GenBank/DDBJ databases">
        <title>Caerostris darwini draft genome.</title>
        <authorList>
            <person name="Kono N."/>
            <person name="Arakawa K."/>
        </authorList>
    </citation>
    <scope>NUCLEOTIDE SEQUENCE [LARGE SCALE GENOMIC DNA]</scope>
</reference>
<dbReference type="EMBL" id="BPLQ01003002">
    <property type="protein sequence ID" value="GIX97009.1"/>
    <property type="molecule type" value="Genomic_DNA"/>
</dbReference>
<evidence type="ECO:0000313" key="2">
    <source>
        <dbReference type="EMBL" id="GIX97009.1"/>
    </source>
</evidence>
<feature type="region of interest" description="Disordered" evidence="1">
    <location>
        <begin position="1"/>
        <end position="22"/>
    </location>
</feature>
<protein>
    <submittedName>
        <fullName evidence="2">Uncharacterized protein</fullName>
    </submittedName>
</protein>
<name>A0AAV4PK14_9ARAC</name>
<accession>A0AAV4PK14</accession>
<gene>
    <name evidence="2" type="ORF">CDAR_94861</name>
</gene>
<proteinExistence type="predicted"/>
<feature type="compositionally biased region" description="Polar residues" evidence="1">
    <location>
        <begin position="11"/>
        <end position="22"/>
    </location>
</feature>
<dbReference type="Proteomes" id="UP001054837">
    <property type="component" value="Unassembled WGS sequence"/>
</dbReference>
<evidence type="ECO:0000256" key="1">
    <source>
        <dbReference type="SAM" id="MobiDB-lite"/>
    </source>
</evidence>
<comment type="caution">
    <text evidence="2">The sequence shown here is derived from an EMBL/GenBank/DDBJ whole genome shotgun (WGS) entry which is preliminary data.</text>
</comment>